<dbReference type="SUPFAM" id="SSF46785">
    <property type="entry name" value="Winged helix' DNA-binding domain"/>
    <property type="match status" value="1"/>
</dbReference>
<dbReference type="EMBL" id="FSRJ01000001">
    <property type="protein sequence ID" value="SIN79481.1"/>
    <property type="molecule type" value="Genomic_DNA"/>
</dbReference>
<dbReference type="SMART" id="SM00347">
    <property type="entry name" value="HTH_MARR"/>
    <property type="match status" value="1"/>
</dbReference>
<dbReference type="GO" id="GO:0003700">
    <property type="term" value="F:DNA-binding transcription factor activity"/>
    <property type="evidence" value="ECO:0007669"/>
    <property type="project" value="InterPro"/>
</dbReference>
<reference evidence="6" key="1">
    <citation type="submission" date="2016-11" db="EMBL/GenBank/DDBJ databases">
        <authorList>
            <person name="Varghese N."/>
            <person name="Submissions S."/>
        </authorList>
    </citation>
    <scope>NUCLEOTIDE SEQUENCE [LARGE SCALE GENOMIC DNA]</scope>
    <source>
        <strain evidence="6">DSM 8595</strain>
    </source>
</reference>
<dbReference type="Gene3D" id="1.10.10.10">
    <property type="entry name" value="Winged helix-like DNA-binding domain superfamily/Winged helix DNA-binding domain"/>
    <property type="match status" value="1"/>
</dbReference>
<keyword evidence="1" id="KW-0805">Transcription regulation</keyword>
<dbReference type="STRING" id="232089.SAMN05443544_1225"/>
<accession>A0A1N6E949</accession>
<dbReference type="InterPro" id="IPR036390">
    <property type="entry name" value="WH_DNA-bd_sf"/>
</dbReference>
<protein>
    <submittedName>
        <fullName evidence="5">DNA-binding transcriptional regulator, MarR family</fullName>
    </submittedName>
</protein>
<keyword evidence="2 5" id="KW-0238">DNA-binding</keyword>
<dbReference type="GO" id="GO:0003677">
    <property type="term" value="F:DNA binding"/>
    <property type="evidence" value="ECO:0007669"/>
    <property type="project" value="UniProtKB-KW"/>
</dbReference>
<gene>
    <name evidence="5" type="ORF">SAMN05443544_1225</name>
</gene>
<dbReference type="Proteomes" id="UP000184699">
    <property type="component" value="Unassembled WGS sequence"/>
</dbReference>
<dbReference type="PANTHER" id="PTHR42756:SF1">
    <property type="entry name" value="TRANSCRIPTIONAL REPRESSOR OF EMRAB OPERON"/>
    <property type="match status" value="1"/>
</dbReference>
<sequence length="166" mass="18092">MQYHHDMTPEITVLDRLLEVSELFQKDMANAFAGTPLTPSRTRLLWELAATGPSTQHALATRLEVSPRNITGLVDALEAGGYVMRSPHPSDRRAIIVSLAASAEEFVRDMQRDHAELSAELLGAVAPADRDALLRGVEAIAGRLRELIEADEQRRAAGESRAAVGE</sequence>
<feature type="domain" description="HTH marR-type" evidence="4">
    <location>
        <begin position="4"/>
        <end position="142"/>
    </location>
</feature>
<dbReference type="Pfam" id="PF01047">
    <property type="entry name" value="MarR"/>
    <property type="match status" value="1"/>
</dbReference>
<dbReference type="InterPro" id="IPR000835">
    <property type="entry name" value="HTH_MarR-typ"/>
</dbReference>
<keyword evidence="6" id="KW-1185">Reference proteome</keyword>
<evidence type="ECO:0000313" key="5">
    <source>
        <dbReference type="EMBL" id="SIN79481.1"/>
    </source>
</evidence>
<dbReference type="PANTHER" id="PTHR42756">
    <property type="entry name" value="TRANSCRIPTIONAL REGULATOR, MARR"/>
    <property type="match status" value="1"/>
</dbReference>
<evidence type="ECO:0000256" key="2">
    <source>
        <dbReference type="ARBA" id="ARBA00023125"/>
    </source>
</evidence>
<proteinExistence type="predicted"/>
<name>A0A1N6E949_9MICO</name>
<dbReference type="InterPro" id="IPR036388">
    <property type="entry name" value="WH-like_DNA-bd_sf"/>
</dbReference>
<evidence type="ECO:0000256" key="1">
    <source>
        <dbReference type="ARBA" id="ARBA00023015"/>
    </source>
</evidence>
<evidence type="ECO:0000259" key="4">
    <source>
        <dbReference type="PROSITE" id="PS50995"/>
    </source>
</evidence>
<keyword evidence="3" id="KW-0804">Transcription</keyword>
<evidence type="ECO:0000313" key="6">
    <source>
        <dbReference type="Proteomes" id="UP000184699"/>
    </source>
</evidence>
<evidence type="ECO:0000256" key="3">
    <source>
        <dbReference type="ARBA" id="ARBA00023163"/>
    </source>
</evidence>
<organism evidence="5 6">
    <name type="scientific">Agromyces cerinus subsp. cerinus</name>
    <dbReference type="NCBI Taxonomy" id="232089"/>
    <lineage>
        <taxon>Bacteria</taxon>
        <taxon>Bacillati</taxon>
        <taxon>Actinomycetota</taxon>
        <taxon>Actinomycetes</taxon>
        <taxon>Micrococcales</taxon>
        <taxon>Microbacteriaceae</taxon>
        <taxon>Agromyces</taxon>
    </lineage>
</organism>
<dbReference type="PROSITE" id="PS50995">
    <property type="entry name" value="HTH_MARR_2"/>
    <property type="match status" value="1"/>
</dbReference>
<dbReference type="AlphaFoldDB" id="A0A1N6E949"/>